<accession>G7IYL5</accession>
<evidence type="ECO:0000313" key="1">
    <source>
        <dbReference type="EMBL" id="AES68512.1"/>
    </source>
</evidence>
<dbReference type="HOGENOM" id="CLU_202096_0_0_1"/>
<evidence type="ECO:0000313" key="3">
    <source>
        <dbReference type="Proteomes" id="UP000002051"/>
    </source>
</evidence>
<gene>
    <name evidence="1" type="ordered locus">MTR_3g009140</name>
</gene>
<reference evidence="1 3" key="2">
    <citation type="journal article" date="2014" name="BMC Genomics">
        <title>An improved genome release (version Mt4.0) for the model legume Medicago truncatula.</title>
        <authorList>
            <person name="Tang H."/>
            <person name="Krishnakumar V."/>
            <person name="Bidwell S."/>
            <person name="Rosen B."/>
            <person name="Chan A."/>
            <person name="Zhou S."/>
            <person name="Gentzbittel L."/>
            <person name="Childs K.L."/>
            <person name="Yandell M."/>
            <person name="Gundlach H."/>
            <person name="Mayer K.F."/>
            <person name="Schwartz D.C."/>
            <person name="Town C.D."/>
        </authorList>
    </citation>
    <scope>GENOME REANNOTATION</scope>
    <source>
        <strain evidence="2 3">cv. Jemalong A17</strain>
    </source>
</reference>
<dbReference type="EnsemblPlants" id="AES68512">
    <property type="protein sequence ID" value="AES68512"/>
    <property type="gene ID" value="MTR_3g009140"/>
</dbReference>
<organism evidence="1 3">
    <name type="scientific">Medicago truncatula</name>
    <name type="common">Barrel medic</name>
    <name type="synonym">Medicago tribuloides</name>
    <dbReference type="NCBI Taxonomy" id="3880"/>
    <lineage>
        <taxon>Eukaryota</taxon>
        <taxon>Viridiplantae</taxon>
        <taxon>Streptophyta</taxon>
        <taxon>Embryophyta</taxon>
        <taxon>Tracheophyta</taxon>
        <taxon>Spermatophyta</taxon>
        <taxon>Magnoliopsida</taxon>
        <taxon>eudicotyledons</taxon>
        <taxon>Gunneridae</taxon>
        <taxon>Pentapetalae</taxon>
        <taxon>rosids</taxon>
        <taxon>fabids</taxon>
        <taxon>Fabales</taxon>
        <taxon>Fabaceae</taxon>
        <taxon>Papilionoideae</taxon>
        <taxon>50 kb inversion clade</taxon>
        <taxon>NPAAA clade</taxon>
        <taxon>Hologalegina</taxon>
        <taxon>IRL clade</taxon>
        <taxon>Trifolieae</taxon>
        <taxon>Medicago</taxon>
    </lineage>
</organism>
<proteinExistence type="predicted"/>
<dbReference type="AlphaFoldDB" id="G7IYL5"/>
<dbReference type="Proteomes" id="UP000002051">
    <property type="component" value="Chromosome 3"/>
</dbReference>
<dbReference type="PaxDb" id="3880-AES68512"/>
<name>G7IYL5_MEDTR</name>
<reference evidence="2" key="3">
    <citation type="submission" date="2015-04" db="UniProtKB">
        <authorList>
            <consortium name="EnsemblPlants"/>
        </authorList>
    </citation>
    <scope>IDENTIFICATION</scope>
    <source>
        <strain evidence="2">cv. Jemalong A17</strain>
    </source>
</reference>
<sequence length="58" mass="6753">MQRCFVGRLCTKLFVFSLVHVFVRFRLSNLLQSSADLTSNDFGVINVANPKAWVFRRF</sequence>
<reference evidence="1 3" key="1">
    <citation type="journal article" date="2011" name="Nature">
        <title>The Medicago genome provides insight into the evolution of rhizobial symbioses.</title>
        <authorList>
            <person name="Young N.D."/>
            <person name="Debelle F."/>
            <person name="Oldroyd G.E."/>
            <person name="Geurts R."/>
            <person name="Cannon S.B."/>
            <person name="Udvardi M.K."/>
            <person name="Benedito V.A."/>
            <person name="Mayer K.F."/>
            <person name="Gouzy J."/>
            <person name="Schoof H."/>
            <person name="Van de Peer Y."/>
            <person name="Proost S."/>
            <person name="Cook D.R."/>
            <person name="Meyers B.C."/>
            <person name="Spannagl M."/>
            <person name="Cheung F."/>
            <person name="De Mita S."/>
            <person name="Krishnakumar V."/>
            <person name="Gundlach H."/>
            <person name="Zhou S."/>
            <person name="Mudge J."/>
            <person name="Bharti A.K."/>
            <person name="Murray J.D."/>
            <person name="Naoumkina M.A."/>
            <person name="Rosen B."/>
            <person name="Silverstein K.A."/>
            <person name="Tang H."/>
            <person name="Rombauts S."/>
            <person name="Zhao P.X."/>
            <person name="Zhou P."/>
            <person name="Barbe V."/>
            <person name="Bardou P."/>
            <person name="Bechner M."/>
            <person name="Bellec A."/>
            <person name="Berger A."/>
            <person name="Berges H."/>
            <person name="Bidwell S."/>
            <person name="Bisseling T."/>
            <person name="Choisne N."/>
            <person name="Couloux A."/>
            <person name="Denny R."/>
            <person name="Deshpande S."/>
            <person name="Dai X."/>
            <person name="Doyle J.J."/>
            <person name="Dudez A.M."/>
            <person name="Farmer A.D."/>
            <person name="Fouteau S."/>
            <person name="Franken C."/>
            <person name="Gibelin C."/>
            <person name="Gish J."/>
            <person name="Goldstein S."/>
            <person name="Gonzalez A.J."/>
            <person name="Green P.J."/>
            <person name="Hallab A."/>
            <person name="Hartog M."/>
            <person name="Hua A."/>
            <person name="Humphray S.J."/>
            <person name="Jeong D.H."/>
            <person name="Jing Y."/>
            <person name="Jocker A."/>
            <person name="Kenton S.M."/>
            <person name="Kim D.J."/>
            <person name="Klee K."/>
            <person name="Lai H."/>
            <person name="Lang C."/>
            <person name="Lin S."/>
            <person name="Macmil S.L."/>
            <person name="Magdelenat G."/>
            <person name="Matthews L."/>
            <person name="McCorrison J."/>
            <person name="Monaghan E.L."/>
            <person name="Mun J.H."/>
            <person name="Najar F.Z."/>
            <person name="Nicholson C."/>
            <person name="Noirot C."/>
            <person name="O'Bleness M."/>
            <person name="Paule C.R."/>
            <person name="Poulain J."/>
            <person name="Prion F."/>
            <person name="Qin B."/>
            <person name="Qu C."/>
            <person name="Retzel E.F."/>
            <person name="Riddle C."/>
            <person name="Sallet E."/>
            <person name="Samain S."/>
            <person name="Samson N."/>
            <person name="Sanders I."/>
            <person name="Saurat O."/>
            <person name="Scarpelli C."/>
            <person name="Schiex T."/>
            <person name="Segurens B."/>
            <person name="Severin A.J."/>
            <person name="Sherrier D.J."/>
            <person name="Shi R."/>
            <person name="Sims S."/>
            <person name="Singer S.R."/>
            <person name="Sinharoy S."/>
            <person name="Sterck L."/>
            <person name="Viollet A."/>
            <person name="Wang B.B."/>
            <person name="Wang K."/>
            <person name="Wang M."/>
            <person name="Wang X."/>
            <person name="Warfsmann J."/>
            <person name="Weissenbach J."/>
            <person name="White D.D."/>
            <person name="White J.D."/>
            <person name="Wiley G.B."/>
            <person name="Wincker P."/>
            <person name="Xing Y."/>
            <person name="Yang L."/>
            <person name="Yao Z."/>
            <person name="Ying F."/>
            <person name="Zhai J."/>
            <person name="Zhou L."/>
            <person name="Zuber A."/>
            <person name="Denarie J."/>
            <person name="Dixon R.A."/>
            <person name="May G.D."/>
            <person name="Schwartz D.C."/>
            <person name="Rogers J."/>
            <person name="Quetier F."/>
            <person name="Town C.D."/>
            <person name="Roe B.A."/>
        </authorList>
    </citation>
    <scope>NUCLEOTIDE SEQUENCE [LARGE SCALE GENOMIC DNA]</scope>
    <source>
        <strain evidence="1">A17</strain>
        <strain evidence="2 3">cv. Jemalong A17</strain>
    </source>
</reference>
<dbReference type="EMBL" id="CM001219">
    <property type="protein sequence ID" value="AES68512.1"/>
    <property type="molecule type" value="Genomic_DNA"/>
</dbReference>
<keyword evidence="3" id="KW-1185">Reference proteome</keyword>
<protein>
    <submittedName>
        <fullName evidence="1 2">Uncharacterized protein</fullName>
    </submittedName>
</protein>
<evidence type="ECO:0000313" key="2">
    <source>
        <dbReference type="EnsemblPlants" id="AES68512"/>
    </source>
</evidence>